<reference evidence="1 2" key="1">
    <citation type="submission" date="2019-04" db="EMBL/GenBank/DDBJ databases">
        <title>Isachenkonia alkalipeptolytica gen. nov. sp. nov. a new anaerobic, alkiliphilic organothrophic bacterium capable to reduce synthesized ferrihydrite isolated from a soda lake.</title>
        <authorList>
            <person name="Toshchakov S.V."/>
            <person name="Zavarzina D.G."/>
            <person name="Zhilina T.N."/>
            <person name="Kostrikina N.A."/>
            <person name="Kublanov I.V."/>
        </authorList>
    </citation>
    <scope>NUCLEOTIDE SEQUENCE [LARGE SCALE GENOMIC DNA]</scope>
    <source>
        <strain evidence="1 2">Z-1701</strain>
    </source>
</reference>
<protein>
    <recommendedName>
        <fullName evidence="3">CsbD family protein</fullName>
    </recommendedName>
</protein>
<evidence type="ECO:0000313" key="1">
    <source>
        <dbReference type="EMBL" id="NBG86895.1"/>
    </source>
</evidence>
<comment type="caution">
    <text evidence="1">The sequence shown here is derived from an EMBL/GenBank/DDBJ whole genome shotgun (WGS) entry which is preliminary data.</text>
</comment>
<evidence type="ECO:0008006" key="3">
    <source>
        <dbReference type="Google" id="ProtNLM"/>
    </source>
</evidence>
<dbReference type="InterPro" id="IPR036629">
    <property type="entry name" value="YjbJ_sf"/>
</dbReference>
<organism evidence="1 2">
    <name type="scientific">Isachenkonia alkalipeptolytica</name>
    <dbReference type="NCBI Taxonomy" id="2565777"/>
    <lineage>
        <taxon>Bacteria</taxon>
        <taxon>Bacillati</taxon>
        <taxon>Bacillota</taxon>
        <taxon>Clostridia</taxon>
        <taxon>Eubacteriales</taxon>
        <taxon>Clostridiaceae</taxon>
        <taxon>Isachenkonia</taxon>
    </lineage>
</organism>
<gene>
    <name evidence="1" type="ORF">ISALK_00130</name>
</gene>
<evidence type="ECO:0000313" key="2">
    <source>
        <dbReference type="Proteomes" id="UP000449710"/>
    </source>
</evidence>
<dbReference type="EMBL" id="SUMG01000001">
    <property type="protein sequence ID" value="NBG86895.1"/>
    <property type="molecule type" value="Genomic_DNA"/>
</dbReference>
<dbReference type="SUPFAM" id="SSF69047">
    <property type="entry name" value="Hypothetical protein YjbJ"/>
    <property type="match status" value="1"/>
</dbReference>
<sequence>MDHEKFKAQWHHLKDDIKEKWTALTDEDLLYISGEKNKLIEKLQERYSLSREAAEREMHRKM</sequence>
<dbReference type="Proteomes" id="UP000449710">
    <property type="component" value="Unassembled WGS sequence"/>
</dbReference>
<accession>A0AA44BD82</accession>
<proteinExistence type="predicted"/>
<name>A0AA44BD82_9CLOT</name>
<dbReference type="RefSeq" id="WP_160718207.1">
    <property type="nucleotide sequence ID" value="NZ_SUMG01000001.1"/>
</dbReference>
<dbReference type="AlphaFoldDB" id="A0AA44BD82"/>
<keyword evidence="2" id="KW-1185">Reference proteome</keyword>
<dbReference type="Gene3D" id="1.10.1470.10">
    <property type="entry name" value="YjbJ"/>
    <property type="match status" value="1"/>
</dbReference>